<keyword evidence="4" id="KW-0808">Transferase</keyword>
<keyword evidence="15" id="KW-0233">DNA recombination</keyword>
<keyword evidence="24" id="KW-1185">Reference proteome</keyword>
<keyword evidence="6" id="KW-0540">Nuclease</keyword>
<name>A0ABS7T8K8_9GAMM</name>
<dbReference type="InterPro" id="IPR014144">
    <property type="entry name" value="LigD_PE_domain"/>
</dbReference>
<comment type="caution">
    <text evidence="23">The sequence shown here is derived from an EMBL/GenBank/DDBJ whole genome shotgun (WGS) entry which is preliminary data.</text>
</comment>
<reference evidence="23 24" key="1">
    <citation type="submission" date="2021-09" db="EMBL/GenBank/DDBJ databases">
        <title>Lysobacter sp. 13A isolated from the river sediment.</title>
        <authorList>
            <person name="Liu H."/>
            <person name="Li S."/>
            <person name="Mao S."/>
        </authorList>
    </citation>
    <scope>NUCLEOTIDE SEQUENCE [LARGE SCALE GENOMIC DNA]</scope>
    <source>
        <strain evidence="23 24">13A</strain>
    </source>
</reference>
<keyword evidence="5" id="KW-0548">Nucleotidyltransferase</keyword>
<protein>
    <recommendedName>
        <fullName evidence="2">DNA ligase (ATP)</fullName>
        <ecNumber evidence="2">6.5.1.1</ecNumber>
    </recommendedName>
    <alternativeName>
        <fullName evidence="19">NHEJ DNA polymerase</fullName>
    </alternativeName>
</protein>
<dbReference type="Gene3D" id="3.90.920.10">
    <property type="entry name" value="DNA primase, PRIM domain"/>
    <property type="match status" value="1"/>
</dbReference>
<keyword evidence="12" id="KW-0067">ATP-binding</keyword>
<evidence type="ECO:0000256" key="17">
    <source>
        <dbReference type="ARBA" id="ARBA00023211"/>
    </source>
</evidence>
<accession>A0ABS7T8K8</accession>
<evidence type="ECO:0000256" key="16">
    <source>
        <dbReference type="ARBA" id="ARBA00023204"/>
    </source>
</evidence>
<dbReference type="InterPro" id="IPR014146">
    <property type="entry name" value="LigD_ligase_dom"/>
</dbReference>
<dbReference type="InterPro" id="IPR014143">
    <property type="entry name" value="NHEJ_ligase_prk"/>
</dbReference>
<dbReference type="EMBL" id="JAINZW010000005">
    <property type="protein sequence ID" value="MBZ4040185.1"/>
    <property type="molecule type" value="Genomic_DNA"/>
</dbReference>
<dbReference type="PROSITE" id="PS50160">
    <property type="entry name" value="DNA_LIGASE_A3"/>
    <property type="match status" value="1"/>
</dbReference>
<dbReference type="InterPro" id="IPR014145">
    <property type="entry name" value="LigD_pol_dom"/>
</dbReference>
<dbReference type="InterPro" id="IPR012309">
    <property type="entry name" value="DNA_ligase_ATP-dep_C"/>
</dbReference>
<evidence type="ECO:0000256" key="2">
    <source>
        <dbReference type="ARBA" id="ARBA00012727"/>
    </source>
</evidence>
<dbReference type="SUPFAM" id="SSF50249">
    <property type="entry name" value="Nucleic acid-binding proteins"/>
    <property type="match status" value="1"/>
</dbReference>
<keyword evidence="16" id="KW-0234">DNA repair</keyword>
<evidence type="ECO:0000256" key="1">
    <source>
        <dbReference type="ARBA" id="ARBA00001936"/>
    </source>
</evidence>
<dbReference type="CDD" id="cd07971">
    <property type="entry name" value="OBF_DNA_ligase_LigD"/>
    <property type="match status" value="1"/>
</dbReference>
<organism evidence="23 24">
    <name type="scientific">Novilysobacter selenitireducens</name>
    <dbReference type="NCBI Taxonomy" id="2872639"/>
    <lineage>
        <taxon>Bacteria</taxon>
        <taxon>Pseudomonadati</taxon>
        <taxon>Pseudomonadota</taxon>
        <taxon>Gammaproteobacteria</taxon>
        <taxon>Lysobacterales</taxon>
        <taxon>Lysobacteraceae</taxon>
        <taxon>Novilysobacter</taxon>
    </lineage>
</organism>
<feature type="compositionally biased region" description="Basic residues" evidence="21">
    <location>
        <begin position="181"/>
        <end position="190"/>
    </location>
</feature>
<keyword evidence="14" id="KW-0238">DNA-binding</keyword>
<dbReference type="NCBIfam" id="TIGR02779">
    <property type="entry name" value="NHEJ_ligase_lig"/>
    <property type="match status" value="1"/>
</dbReference>
<dbReference type="SUPFAM" id="SSF56091">
    <property type="entry name" value="DNA ligase/mRNA capping enzyme, catalytic domain"/>
    <property type="match status" value="1"/>
</dbReference>
<dbReference type="InterPro" id="IPR012310">
    <property type="entry name" value="DNA_ligase_ATP-dep_cent"/>
</dbReference>
<dbReference type="PANTHER" id="PTHR42705:SF2">
    <property type="entry name" value="BIFUNCTIONAL NON-HOMOLOGOUS END JOINING PROTEIN LIGD"/>
    <property type="match status" value="1"/>
</dbReference>
<keyword evidence="9" id="KW-0227">DNA damage</keyword>
<dbReference type="CDD" id="cd07906">
    <property type="entry name" value="Adenylation_DNA_ligase_LigD_LigC"/>
    <property type="match status" value="1"/>
</dbReference>
<dbReference type="NCBIfam" id="TIGR02777">
    <property type="entry name" value="LigD_PE_dom"/>
    <property type="match status" value="1"/>
</dbReference>
<evidence type="ECO:0000256" key="21">
    <source>
        <dbReference type="SAM" id="MobiDB-lite"/>
    </source>
</evidence>
<dbReference type="PANTHER" id="PTHR42705">
    <property type="entry name" value="BIFUNCTIONAL NON-HOMOLOGOUS END JOINING PROTEIN LIGD"/>
    <property type="match status" value="1"/>
</dbReference>
<dbReference type="Gene3D" id="3.30.470.30">
    <property type="entry name" value="DNA ligase/mRNA capping enzyme"/>
    <property type="match status" value="1"/>
</dbReference>
<dbReference type="InterPro" id="IPR052171">
    <property type="entry name" value="NHEJ_LigD"/>
</dbReference>
<evidence type="ECO:0000256" key="12">
    <source>
        <dbReference type="ARBA" id="ARBA00022840"/>
    </source>
</evidence>
<dbReference type="Gene3D" id="3.30.1490.70">
    <property type="match status" value="1"/>
</dbReference>
<keyword evidence="11" id="KW-0269">Exonuclease</keyword>
<dbReference type="EC" id="6.5.1.1" evidence="2"/>
<evidence type="ECO:0000259" key="22">
    <source>
        <dbReference type="PROSITE" id="PS50160"/>
    </source>
</evidence>
<evidence type="ECO:0000256" key="6">
    <source>
        <dbReference type="ARBA" id="ARBA00022722"/>
    </source>
</evidence>
<evidence type="ECO:0000256" key="11">
    <source>
        <dbReference type="ARBA" id="ARBA00022839"/>
    </source>
</evidence>
<dbReference type="CDD" id="cd04862">
    <property type="entry name" value="PaeLigD_Pol_like"/>
    <property type="match status" value="1"/>
</dbReference>
<dbReference type="RefSeq" id="WP_223676638.1">
    <property type="nucleotide sequence ID" value="NZ_JAINZW010000005.1"/>
</dbReference>
<evidence type="ECO:0000256" key="10">
    <source>
        <dbReference type="ARBA" id="ARBA00022801"/>
    </source>
</evidence>
<keyword evidence="17" id="KW-0464">Manganese</keyword>
<evidence type="ECO:0000313" key="24">
    <source>
        <dbReference type="Proteomes" id="UP001430954"/>
    </source>
</evidence>
<dbReference type="Proteomes" id="UP001430954">
    <property type="component" value="Unassembled WGS sequence"/>
</dbReference>
<evidence type="ECO:0000256" key="15">
    <source>
        <dbReference type="ARBA" id="ARBA00023172"/>
    </source>
</evidence>
<dbReference type="NCBIfam" id="TIGR02778">
    <property type="entry name" value="ligD_pol"/>
    <property type="match status" value="1"/>
</dbReference>
<evidence type="ECO:0000256" key="8">
    <source>
        <dbReference type="ARBA" id="ARBA00022741"/>
    </source>
</evidence>
<sequence length="828" mass="90828">MSLREYARKRRFDGTPEPSGEGAATRRGKRPIFVVQLHHARARHYDFRLEIDGALKSWAVPKGPSMRVGEKRLAVEVEDHPLDYAGFEGDIPEGHYGAGHVDVFDHGVWSSQGDPLEAMAAGKLDFVLEGAVLRGGWKLVRTGMRGAKPQWLLIKRDDAEAIDAEADDFVPPDKGGTGRSPPKRASRAKAKSPSTRKAVAPEKAKRKTKRQDWAGRARALDGARDWRGPLPQPQLATLKSAPPPGDGWLHELKWDGYRMLADIEGGRVRLRSRNGLDWTGDHPHIVAALDALGLDHGCLDGELIALDTDGRSDFAALQHTLSGRDTATLRYVVFDLPVLEHVDLTRTALVDRKALLEQLLVDADAGAVAYSQHIVGHGARVFEASGGQGMEGIISKAVDAPYTPGRSATWLKIKHSQADEFVIVGYTAPKGSRRGFGSLLLATFDQGHMRYVGRVGTGFNDALLRRLGDRLRRDQRKAAVLELPAHVPFKAGDVHWVEPAVVVEVAYRGWGKEGLLRHASFMRIRDDKGVRDVGEQTTTEDATTISSPGRVVYPALKLTKQDVADYYRAIAPHLLPEVVNRPLSLLRCPDGVEGTCFFQKHHADALGANVHATPIREKGGGNDDYLFIDDVAGLMDLVQMNTLELHPWGARVGDVEHPDRLVFDLDPGEGVAWKAIVAGARDIRDKLEQAGLASFVRLSGGKGLHVVAPIQRGPTWTQVRDFCEAFADAMATHQPTRYVATASKAKRKGVIFIDWLRNGRGATSVASWSLRARKEAGVAVPLRWSELGRTRSGADYPMARALQRAARLKGDVWEGWDAATRQALPTFD</sequence>
<evidence type="ECO:0000256" key="9">
    <source>
        <dbReference type="ARBA" id="ARBA00022763"/>
    </source>
</evidence>
<dbReference type="GO" id="GO:0003910">
    <property type="term" value="F:DNA ligase (ATP) activity"/>
    <property type="evidence" value="ECO:0007669"/>
    <property type="project" value="UniProtKB-EC"/>
</dbReference>
<keyword evidence="3 23" id="KW-0436">Ligase</keyword>
<gene>
    <name evidence="23" type="primary">ligD</name>
    <name evidence="23" type="ORF">K6753_11655</name>
</gene>
<evidence type="ECO:0000256" key="4">
    <source>
        <dbReference type="ARBA" id="ARBA00022679"/>
    </source>
</evidence>
<dbReference type="InterPro" id="IPR012340">
    <property type="entry name" value="NA-bd_OB-fold"/>
</dbReference>
<evidence type="ECO:0000256" key="20">
    <source>
        <dbReference type="ARBA" id="ARBA00034003"/>
    </source>
</evidence>
<keyword evidence="13" id="KW-0239">DNA-directed DNA polymerase</keyword>
<keyword evidence="8" id="KW-0547">Nucleotide-binding</keyword>
<keyword evidence="10" id="KW-0378">Hydrolase</keyword>
<evidence type="ECO:0000256" key="13">
    <source>
        <dbReference type="ARBA" id="ARBA00022932"/>
    </source>
</evidence>
<dbReference type="Pfam" id="PF01068">
    <property type="entry name" value="DNA_ligase_A_M"/>
    <property type="match status" value="1"/>
</dbReference>
<evidence type="ECO:0000256" key="14">
    <source>
        <dbReference type="ARBA" id="ARBA00023125"/>
    </source>
</evidence>
<evidence type="ECO:0000256" key="19">
    <source>
        <dbReference type="ARBA" id="ARBA00029943"/>
    </source>
</evidence>
<feature type="domain" description="ATP-dependent DNA ligase family profile" evidence="22">
    <location>
        <begin position="322"/>
        <end position="428"/>
    </location>
</feature>
<keyword evidence="7" id="KW-0479">Metal-binding</keyword>
<feature type="compositionally biased region" description="Basic and acidic residues" evidence="21">
    <location>
        <begin position="210"/>
        <end position="227"/>
    </location>
</feature>
<keyword evidence="18" id="KW-0511">Multifunctional enzyme</keyword>
<evidence type="ECO:0000256" key="3">
    <source>
        <dbReference type="ARBA" id="ARBA00022598"/>
    </source>
</evidence>
<dbReference type="Pfam" id="PF21686">
    <property type="entry name" value="LigD_Prim-Pol"/>
    <property type="match status" value="1"/>
</dbReference>
<evidence type="ECO:0000256" key="5">
    <source>
        <dbReference type="ARBA" id="ARBA00022695"/>
    </source>
</evidence>
<comment type="cofactor">
    <cofactor evidence="1">
        <name>Mn(2+)</name>
        <dbReference type="ChEBI" id="CHEBI:29035"/>
    </cofactor>
</comment>
<dbReference type="Gene3D" id="2.40.50.140">
    <property type="entry name" value="Nucleic acid-binding proteins"/>
    <property type="match status" value="1"/>
</dbReference>
<dbReference type="Pfam" id="PF13298">
    <property type="entry name" value="LigD_N"/>
    <property type="match status" value="1"/>
</dbReference>
<dbReference type="Pfam" id="PF04679">
    <property type="entry name" value="DNA_ligase_A_C"/>
    <property type="match status" value="1"/>
</dbReference>
<feature type="region of interest" description="Disordered" evidence="21">
    <location>
        <begin position="1"/>
        <end position="27"/>
    </location>
</feature>
<evidence type="ECO:0000256" key="7">
    <source>
        <dbReference type="ARBA" id="ARBA00022723"/>
    </source>
</evidence>
<evidence type="ECO:0000256" key="18">
    <source>
        <dbReference type="ARBA" id="ARBA00023268"/>
    </source>
</evidence>
<comment type="catalytic activity">
    <reaction evidence="20">
        <text>ATP + (deoxyribonucleotide)n-3'-hydroxyl + 5'-phospho-(deoxyribonucleotide)m = (deoxyribonucleotide)n+m + AMP + diphosphate.</text>
        <dbReference type="EC" id="6.5.1.1"/>
    </reaction>
</comment>
<proteinExistence type="predicted"/>
<dbReference type="NCBIfam" id="TIGR02776">
    <property type="entry name" value="NHEJ_ligase_prk"/>
    <property type="match status" value="1"/>
</dbReference>
<evidence type="ECO:0000313" key="23">
    <source>
        <dbReference type="EMBL" id="MBZ4040185.1"/>
    </source>
</evidence>
<dbReference type="InterPro" id="IPR033651">
    <property type="entry name" value="PaeLigD_Pol-like"/>
</dbReference>
<feature type="region of interest" description="Disordered" evidence="21">
    <location>
        <begin position="164"/>
        <end position="229"/>
    </location>
</feature>